<comment type="similarity">
    <text evidence="2">Belongs to the major facilitator superfamily.</text>
</comment>
<feature type="transmembrane region" description="Helical" evidence="8">
    <location>
        <begin position="132"/>
        <end position="154"/>
    </location>
</feature>
<evidence type="ECO:0000313" key="10">
    <source>
        <dbReference type="EMBL" id="CUR58671.1"/>
    </source>
</evidence>
<feature type="transmembrane region" description="Helical" evidence="8">
    <location>
        <begin position="354"/>
        <end position="375"/>
    </location>
</feature>
<dbReference type="EMBL" id="CZKA01000049">
    <property type="protein sequence ID" value="CUR58671.1"/>
    <property type="molecule type" value="Genomic_DNA"/>
</dbReference>
<feature type="transmembrane region" description="Helical" evidence="8">
    <location>
        <begin position="160"/>
        <end position="179"/>
    </location>
</feature>
<evidence type="ECO:0000256" key="6">
    <source>
        <dbReference type="ARBA" id="ARBA00023136"/>
    </source>
</evidence>
<dbReference type="GO" id="GO:0016020">
    <property type="term" value="C:membrane"/>
    <property type="evidence" value="ECO:0007669"/>
    <property type="project" value="TreeGrafter"/>
</dbReference>
<evidence type="ECO:0000259" key="9">
    <source>
        <dbReference type="PROSITE" id="PS50850"/>
    </source>
</evidence>
<name>A0A2P2C9J8_9ZZZZ</name>
<evidence type="ECO:0000256" key="4">
    <source>
        <dbReference type="ARBA" id="ARBA00022692"/>
    </source>
</evidence>
<accession>A0A2P2C9J8</accession>
<keyword evidence="6 8" id="KW-0472">Membrane</keyword>
<dbReference type="PROSITE" id="PS50850">
    <property type="entry name" value="MFS"/>
    <property type="match status" value="1"/>
</dbReference>
<dbReference type="InterPro" id="IPR036259">
    <property type="entry name" value="MFS_trans_sf"/>
</dbReference>
<dbReference type="PANTHER" id="PTHR23514:SF3">
    <property type="entry name" value="BYPASS OF STOP CODON PROTEIN 6"/>
    <property type="match status" value="1"/>
</dbReference>
<dbReference type="InterPro" id="IPR020846">
    <property type="entry name" value="MFS_dom"/>
</dbReference>
<evidence type="ECO:0000256" key="7">
    <source>
        <dbReference type="SAM" id="MobiDB-lite"/>
    </source>
</evidence>
<keyword evidence="3" id="KW-0813">Transport</keyword>
<proteinExistence type="inferred from homology"/>
<feature type="transmembrane region" description="Helical" evidence="8">
    <location>
        <begin position="99"/>
        <end position="120"/>
    </location>
</feature>
<gene>
    <name evidence="10" type="ORF">NOCA2530030</name>
</gene>
<comment type="subcellular location">
    <subcellularLocation>
        <location evidence="1">Endomembrane system</location>
        <topology evidence="1">Multi-pass membrane protein</topology>
    </subcellularLocation>
</comment>
<dbReference type="GO" id="GO:0012505">
    <property type="term" value="C:endomembrane system"/>
    <property type="evidence" value="ECO:0007669"/>
    <property type="project" value="UniProtKB-SubCell"/>
</dbReference>
<feature type="transmembrane region" description="Helical" evidence="8">
    <location>
        <begin position="268"/>
        <end position="286"/>
    </location>
</feature>
<dbReference type="AlphaFoldDB" id="A0A2P2C9J8"/>
<feature type="transmembrane region" description="Helical" evidence="8">
    <location>
        <begin position="75"/>
        <end position="93"/>
    </location>
</feature>
<feature type="transmembrane region" description="Helical" evidence="8">
    <location>
        <begin position="292"/>
        <end position="317"/>
    </location>
</feature>
<feature type="transmembrane region" description="Helical" evidence="8">
    <location>
        <begin position="200"/>
        <end position="225"/>
    </location>
</feature>
<protein>
    <submittedName>
        <fullName evidence="10">Major facilitator superfamily MFS_1</fullName>
    </submittedName>
</protein>
<keyword evidence="4 8" id="KW-0812">Transmembrane</keyword>
<dbReference type="SUPFAM" id="SSF103473">
    <property type="entry name" value="MFS general substrate transporter"/>
    <property type="match status" value="1"/>
</dbReference>
<feature type="transmembrane region" description="Helical" evidence="8">
    <location>
        <begin position="43"/>
        <end position="63"/>
    </location>
</feature>
<feature type="transmembrane region" description="Helical" evidence="8">
    <location>
        <begin position="12"/>
        <end position="31"/>
    </location>
</feature>
<dbReference type="Gene3D" id="1.20.1250.20">
    <property type="entry name" value="MFS general substrate transporter like domains"/>
    <property type="match status" value="2"/>
</dbReference>
<dbReference type="InterPro" id="IPR011701">
    <property type="entry name" value="MFS"/>
</dbReference>
<feature type="domain" description="Major facilitator superfamily (MFS) profile" evidence="9">
    <location>
        <begin position="1"/>
        <end position="378"/>
    </location>
</feature>
<keyword evidence="5 8" id="KW-1133">Transmembrane helix</keyword>
<evidence type="ECO:0000256" key="8">
    <source>
        <dbReference type="SAM" id="Phobius"/>
    </source>
</evidence>
<dbReference type="GO" id="GO:0022857">
    <property type="term" value="F:transmembrane transporter activity"/>
    <property type="evidence" value="ECO:0007669"/>
    <property type="project" value="InterPro"/>
</dbReference>
<feature type="transmembrane region" description="Helical" evidence="8">
    <location>
        <begin position="329"/>
        <end position="348"/>
    </location>
</feature>
<evidence type="ECO:0000256" key="1">
    <source>
        <dbReference type="ARBA" id="ARBA00004127"/>
    </source>
</evidence>
<reference evidence="10" key="1">
    <citation type="submission" date="2015-08" db="EMBL/GenBank/DDBJ databases">
        <authorList>
            <person name="Babu N.S."/>
            <person name="Beckwith C.J."/>
            <person name="Beseler K.G."/>
            <person name="Brison A."/>
            <person name="Carone J.V."/>
            <person name="Caskin T.P."/>
            <person name="Diamond M."/>
            <person name="Durham M.E."/>
            <person name="Foxe J.M."/>
            <person name="Go M."/>
            <person name="Henderson B.A."/>
            <person name="Jones I.B."/>
            <person name="McGettigan J.A."/>
            <person name="Micheletti S.J."/>
            <person name="Nasrallah M.E."/>
            <person name="Ortiz D."/>
            <person name="Piller C.R."/>
            <person name="Privatt S.R."/>
            <person name="Schneider S.L."/>
            <person name="Sharp S."/>
            <person name="Smith T.C."/>
            <person name="Stanton J.D."/>
            <person name="Ullery H.E."/>
            <person name="Wilson R.J."/>
            <person name="Serrano M.G."/>
            <person name="Buck G."/>
            <person name="Lee V."/>
            <person name="Wang Y."/>
            <person name="Carvalho R."/>
            <person name="Voegtly L."/>
            <person name="Shi R."/>
            <person name="Duckworth R."/>
            <person name="Johnson A."/>
            <person name="Loviza R."/>
            <person name="Walstead R."/>
            <person name="Shah Z."/>
            <person name="Kiflezghi M."/>
            <person name="Wade K."/>
            <person name="Ball S.L."/>
            <person name="Bradley K.W."/>
            <person name="Asai D.J."/>
            <person name="Bowman C.A."/>
            <person name="Russell D.A."/>
            <person name="Pope W.H."/>
            <person name="Jacobs-Sera D."/>
            <person name="Hendrix R.W."/>
            <person name="Hatfull G.F."/>
        </authorList>
    </citation>
    <scope>NUCLEOTIDE SEQUENCE</scope>
</reference>
<feature type="region of interest" description="Disordered" evidence="7">
    <location>
        <begin position="380"/>
        <end position="416"/>
    </location>
</feature>
<evidence type="ECO:0000256" key="2">
    <source>
        <dbReference type="ARBA" id="ARBA00008335"/>
    </source>
</evidence>
<evidence type="ECO:0000256" key="5">
    <source>
        <dbReference type="ARBA" id="ARBA00022989"/>
    </source>
</evidence>
<feature type="transmembrane region" description="Helical" evidence="8">
    <location>
        <begin position="237"/>
        <end position="256"/>
    </location>
</feature>
<sequence>MAQAYVRDRLTWVAYVMLAWFAYLQAAPGLVVPHLRDELDLSYTAGGLHVAAFAVGSILAGLTSSRLERRIGRRLVLWSSSAVLAVGTVGLTAGDRVEATVAALLVMGLGGGMLLATIQATLADHHGVRRTVALAEANVAAGVSYLVLIGVFAATAALGAGWRTALLVSLLVPAVIWVLNRGLPVVEGPPSHLQGSSLPGVFWVAAVVLMCGAAAEWCVTAWGATFVEEAAEVSTDTAVSLMAGYFGGFLVGRTVGSRLAHRHEPTRLLGVALAIALVGFAVLWPSTTIAQALVGLSLLGVGIGNLFPMALSMTVALAPDRAALASGRAVSVTSLAVLLAPLTVGSLADATSLKAALLIVPLMLVLAGAGLLLVSRGRPPGTGGRATAESSLDRPRSRVRTFRPARSPRRGSAAGR</sequence>
<feature type="compositionally biased region" description="Basic residues" evidence="7">
    <location>
        <begin position="397"/>
        <end position="409"/>
    </location>
</feature>
<dbReference type="PANTHER" id="PTHR23514">
    <property type="entry name" value="BYPASS OF STOP CODON PROTEIN 6"/>
    <property type="match status" value="1"/>
</dbReference>
<evidence type="ECO:0000256" key="3">
    <source>
        <dbReference type="ARBA" id="ARBA00022448"/>
    </source>
</evidence>
<dbReference type="InterPro" id="IPR051788">
    <property type="entry name" value="MFS_Transporter"/>
</dbReference>
<organism evidence="10">
    <name type="scientific">metagenome</name>
    <dbReference type="NCBI Taxonomy" id="256318"/>
    <lineage>
        <taxon>unclassified sequences</taxon>
        <taxon>metagenomes</taxon>
    </lineage>
</organism>
<dbReference type="Pfam" id="PF07690">
    <property type="entry name" value="MFS_1"/>
    <property type="match status" value="1"/>
</dbReference>